<evidence type="ECO:0000256" key="1">
    <source>
        <dbReference type="ARBA" id="ARBA00004777"/>
    </source>
</evidence>
<evidence type="ECO:0000256" key="7">
    <source>
        <dbReference type="ARBA" id="ARBA00023002"/>
    </source>
</evidence>
<dbReference type="SUPFAM" id="SSF51735">
    <property type="entry name" value="NAD(P)-binding Rossmann-fold domains"/>
    <property type="match status" value="1"/>
</dbReference>
<dbReference type="InterPro" id="IPR020631">
    <property type="entry name" value="THF_DH/CycHdrlase_NAD-bd_dom"/>
</dbReference>
<comment type="catalytic activity">
    <reaction evidence="11">
        <text>(6R)-5,10-methylene-5,6,7,8-tetrahydrofolate + NADP(+) = (6R)-5,10-methenyltetrahydrofolate + NADPH</text>
        <dbReference type="Rhea" id="RHEA:22812"/>
        <dbReference type="ChEBI" id="CHEBI:15636"/>
        <dbReference type="ChEBI" id="CHEBI:57455"/>
        <dbReference type="ChEBI" id="CHEBI:57783"/>
        <dbReference type="ChEBI" id="CHEBI:58349"/>
        <dbReference type="EC" id="1.5.1.5"/>
    </reaction>
</comment>
<comment type="subunit">
    <text evidence="11">Homodimer.</text>
</comment>
<dbReference type="Proteomes" id="UP000831947">
    <property type="component" value="Chromosome"/>
</dbReference>
<comment type="similarity">
    <text evidence="11">Belongs to the tetrahydrofolate dehydrogenase/cyclohydrolase family.</text>
</comment>
<dbReference type="PROSITE" id="PS00767">
    <property type="entry name" value="THF_DHG_CYH_2"/>
    <property type="match status" value="1"/>
</dbReference>
<keyword evidence="9 11" id="KW-0486">Methionine biosynthesis</keyword>
<keyword evidence="6 11" id="KW-0521">NADP</keyword>
<dbReference type="EC" id="3.5.4.9" evidence="11"/>
<evidence type="ECO:0000256" key="4">
    <source>
        <dbReference type="ARBA" id="ARBA00022755"/>
    </source>
</evidence>
<keyword evidence="5 11" id="KW-0378">Hydrolase</keyword>
<dbReference type="EC" id="1.5.1.5" evidence="11"/>
<dbReference type="GO" id="GO:0004488">
    <property type="term" value="F:methylenetetrahydrofolate dehydrogenase (NADP+) activity"/>
    <property type="evidence" value="ECO:0007669"/>
    <property type="project" value="UniProtKB-EC"/>
</dbReference>
<keyword evidence="4 11" id="KW-0658">Purine biosynthesis</keyword>
<protein>
    <recommendedName>
        <fullName evidence="11">Bifunctional protein FolD</fullName>
    </recommendedName>
    <domain>
        <recommendedName>
            <fullName evidence="11">Methylenetetrahydrofolate dehydrogenase</fullName>
            <ecNumber evidence="11">1.5.1.5</ecNumber>
        </recommendedName>
    </domain>
    <domain>
        <recommendedName>
            <fullName evidence="11">Methenyltetrahydrofolate cyclohydrolase</fullName>
            <ecNumber evidence="11">3.5.4.9</ecNumber>
        </recommendedName>
    </domain>
</protein>
<comment type="catalytic activity">
    <reaction evidence="11">
        <text>(6R)-5,10-methenyltetrahydrofolate + H2O = (6R)-10-formyltetrahydrofolate + H(+)</text>
        <dbReference type="Rhea" id="RHEA:23700"/>
        <dbReference type="ChEBI" id="CHEBI:15377"/>
        <dbReference type="ChEBI" id="CHEBI:15378"/>
        <dbReference type="ChEBI" id="CHEBI:57455"/>
        <dbReference type="ChEBI" id="CHEBI:195366"/>
        <dbReference type="EC" id="3.5.4.9"/>
    </reaction>
</comment>
<dbReference type="EMBL" id="CP093365">
    <property type="protein sequence ID" value="UQS84378.1"/>
    <property type="molecule type" value="Genomic_DNA"/>
</dbReference>
<dbReference type="InterPro" id="IPR020630">
    <property type="entry name" value="THF_DH/CycHdrlase_cat_dom"/>
</dbReference>
<feature type="binding site" evidence="11">
    <location>
        <begin position="164"/>
        <end position="166"/>
    </location>
    <ligand>
        <name>NADP(+)</name>
        <dbReference type="ChEBI" id="CHEBI:58349"/>
    </ligand>
</feature>
<dbReference type="PANTHER" id="PTHR48099">
    <property type="entry name" value="C-1-TETRAHYDROFOLATE SYNTHASE, CYTOPLASMIC-RELATED"/>
    <property type="match status" value="1"/>
</dbReference>
<name>A0ABY4PEZ2_9LACO</name>
<comment type="pathway">
    <text evidence="1 11">One-carbon metabolism; tetrahydrofolate interconversion.</text>
</comment>
<evidence type="ECO:0000256" key="3">
    <source>
        <dbReference type="ARBA" id="ARBA00022605"/>
    </source>
</evidence>
<evidence type="ECO:0000256" key="8">
    <source>
        <dbReference type="ARBA" id="ARBA00023102"/>
    </source>
</evidence>
<keyword evidence="15" id="KW-1185">Reference proteome</keyword>
<dbReference type="HAMAP" id="MF_01576">
    <property type="entry name" value="THF_DHG_CYH"/>
    <property type="match status" value="1"/>
</dbReference>
<keyword evidence="3 11" id="KW-0028">Amino-acid biosynthesis</keyword>
<accession>A0ABY4PEZ2</accession>
<keyword evidence="2 11" id="KW-0554">One-carbon metabolism</keyword>
<evidence type="ECO:0000313" key="14">
    <source>
        <dbReference type="EMBL" id="UQS84378.1"/>
    </source>
</evidence>
<dbReference type="CDD" id="cd01080">
    <property type="entry name" value="NAD_bind_m-THF_DH_Cyclohyd"/>
    <property type="match status" value="1"/>
</dbReference>
<dbReference type="PANTHER" id="PTHR48099:SF5">
    <property type="entry name" value="C-1-TETRAHYDROFOLATE SYNTHASE, CYTOPLASMIC"/>
    <property type="match status" value="1"/>
</dbReference>
<evidence type="ECO:0000259" key="13">
    <source>
        <dbReference type="Pfam" id="PF02882"/>
    </source>
</evidence>
<dbReference type="InterPro" id="IPR036291">
    <property type="entry name" value="NAD(P)-bd_dom_sf"/>
</dbReference>
<feature type="domain" description="Tetrahydrofolate dehydrogenase/cyclohydrolase NAD(P)-binding" evidence="13">
    <location>
        <begin position="138"/>
        <end position="280"/>
    </location>
</feature>
<evidence type="ECO:0000256" key="2">
    <source>
        <dbReference type="ARBA" id="ARBA00022563"/>
    </source>
</evidence>
<sequence>MVDLLDGKKAAQLADQEFSQRINDLKLMGITPGLAVILIGNDSASQVYVRNKKRRAQKVGINYQLFHLAENITQTAVLQLINKLNHDPEIDGIMVQMPVPPQIDAAKVMNAIAVDKDVDGFSFDNIGRLWSNNSGNFPATPRGIIRLLQQYEISVAQKHVVVVGRSNIVGRPMAGLLLNADATVTMAHSKTPNLAALTKQADILIVAIGQAEFITADYVKPQSVVIDVGMNHDVTGKLVGDVDFSSVSQVASMLTPVPGGVGPMTITGLLEQVIILAEKRA</sequence>
<dbReference type="InterPro" id="IPR000672">
    <property type="entry name" value="THF_DH/CycHdrlase"/>
</dbReference>
<evidence type="ECO:0000313" key="15">
    <source>
        <dbReference type="Proteomes" id="UP000831947"/>
    </source>
</evidence>
<dbReference type="Gene3D" id="3.40.50.720">
    <property type="entry name" value="NAD(P)-binding Rossmann-like Domain"/>
    <property type="match status" value="1"/>
</dbReference>
<dbReference type="Gene3D" id="3.40.50.10860">
    <property type="entry name" value="Leucine Dehydrogenase, chain A, domain 1"/>
    <property type="match status" value="1"/>
</dbReference>
<proteinExistence type="inferred from homology"/>
<dbReference type="PRINTS" id="PR00085">
    <property type="entry name" value="THFDHDRGNASE"/>
</dbReference>
<dbReference type="GO" id="GO:0004477">
    <property type="term" value="F:methenyltetrahydrofolate cyclohydrolase activity"/>
    <property type="evidence" value="ECO:0007669"/>
    <property type="project" value="UniProtKB-EC"/>
</dbReference>
<keyword evidence="7 11" id="KW-0560">Oxidoreductase</keyword>
<gene>
    <name evidence="11" type="primary">folD</name>
    <name evidence="14" type="ORF">MOO47_06660</name>
</gene>
<evidence type="ECO:0000259" key="12">
    <source>
        <dbReference type="Pfam" id="PF00763"/>
    </source>
</evidence>
<evidence type="ECO:0000256" key="5">
    <source>
        <dbReference type="ARBA" id="ARBA00022801"/>
    </source>
</evidence>
<dbReference type="RefSeq" id="WP_249513562.1">
    <property type="nucleotide sequence ID" value="NZ_CP093365.1"/>
</dbReference>
<evidence type="ECO:0000256" key="6">
    <source>
        <dbReference type="ARBA" id="ARBA00022857"/>
    </source>
</evidence>
<comment type="caution">
    <text evidence="11">Lacks conserved residue(s) required for the propagation of feature annotation.</text>
</comment>
<dbReference type="Pfam" id="PF02882">
    <property type="entry name" value="THF_DHG_CYH_C"/>
    <property type="match status" value="1"/>
</dbReference>
<feature type="domain" description="Tetrahydrofolate dehydrogenase/cyclohydrolase catalytic" evidence="12">
    <location>
        <begin position="5"/>
        <end position="119"/>
    </location>
</feature>
<reference evidence="14 15" key="1">
    <citation type="journal article" date="2022" name="Int. J. Syst. Evol. Microbiol.">
        <title>Apilactobacillus apisilvae sp. nov., Nicolia spurrieriana gen. nov. sp. nov., Bombilactobacillus folatiphilus sp. nov. and Bombilactobacillus thymidiniphilus sp. nov., four new lactic acid bacterial isolates from stingless bees Tetragonula carbonaria and Austroplebeia australis.</title>
        <authorList>
            <person name="Oliphant S.A."/>
            <person name="Watson-Haigh N.S."/>
            <person name="Sumby K.M."/>
            <person name="Gardner J."/>
            <person name="Groom S."/>
            <person name="Jiranek V."/>
        </authorList>
    </citation>
    <scope>NUCLEOTIDE SEQUENCE [LARGE SCALE GENOMIC DNA]</scope>
    <source>
        <strain evidence="14 15">SG4_A1</strain>
    </source>
</reference>
<dbReference type="InterPro" id="IPR046346">
    <property type="entry name" value="Aminoacid_DH-like_N_sf"/>
</dbReference>
<evidence type="ECO:0000256" key="9">
    <source>
        <dbReference type="ARBA" id="ARBA00023167"/>
    </source>
</evidence>
<keyword evidence="10 11" id="KW-0511">Multifunctional enzyme</keyword>
<evidence type="ECO:0000256" key="10">
    <source>
        <dbReference type="ARBA" id="ARBA00023268"/>
    </source>
</evidence>
<evidence type="ECO:0000256" key="11">
    <source>
        <dbReference type="HAMAP-Rule" id="MF_01576"/>
    </source>
</evidence>
<dbReference type="InterPro" id="IPR020867">
    <property type="entry name" value="THF_DH/CycHdrlase_CS"/>
</dbReference>
<organism evidence="14 15">
    <name type="scientific">Bombilactobacillus thymidiniphilus</name>
    <dbReference type="NCBI Taxonomy" id="2923363"/>
    <lineage>
        <taxon>Bacteria</taxon>
        <taxon>Bacillati</taxon>
        <taxon>Bacillota</taxon>
        <taxon>Bacilli</taxon>
        <taxon>Lactobacillales</taxon>
        <taxon>Lactobacillaceae</taxon>
        <taxon>Bombilactobacillus</taxon>
    </lineage>
</organism>
<dbReference type="SUPFAM" id="SSF53223">
    <property type="entry name" value="Aminoacid dehydrogenase-like, N-terminal domain"/>
    <property type="match status" value="1"/>
</dbReference>
<comment type="function">
    <text evidence="11">Catalyzes the oxidation of 5,10-methylenetetrahydrofolate to 5,10-methenyltetrahydrofolate and then the hydrolysis of 5,10-methenyltetrahydrofolate to 10-formyltetrahydrofolate.</text>
</comment>
<dbReference type="Pfam" id="PF00763">
    <property type="entry name" value="THF_DHG_CYH"/>
    <property type="match status" value="1"/>
</dbReference>
<keyword evidence="8 11" id="KW-0368">Histidine biosynthesis</keyword>